<evidence type="ECO:0000256" key="4">
    <source>
        <dbReference type="ARBA" id="ARBA00023157"/>
    </source>
</evidence>
<feature type="transmembrane region" description="Helical" evidence="7">
    <location>
        <begin position="16"/>
        <end position="34"/>
    </location>
</feature>
<dbReference type="PANTHER" id="PTHR13887:SF14">
    <property type="entry name" value="DISULFIDE BOND FORMATION PROTEIN D"/>
    <property type="match status" value="1"/>
</dbReference>
<protein>
    <submittedName>
        <fullName evidence="9">Thioredoxin domain-containing protein</fullName>
    </submittedName>
</protein>
<evidence type="ECO:0000256" key="1">
    <source>
        <dbReference type="ARBA" id="ARBA00005791"/>
    </source>
</evidence>
<evidence type="ECO:0000313" key="10">
    <source>
        <dbReference type="Proteomes" id="UP000742460"/>
    </source>
</evidence>
<evidence type="ECO:0000313" key="9">
    <source>
        <dbReference type="EMBL" id="HJG91454.1"/>
    </source>
</evidence>
<dbReference type="Pfam" id="PF13462">
    <property type="entry name" value="Thioredoxin_4"/>
    <property type="match status" value="1"/>
</dbReference>
<dbReference type="InterPro" id="IPR013766">
    <property type="entry name" value="Thioredoxin_domain"/>
</dbReference>
<dbReference type="EMBL" id="DYUE01000161">
    <property type="protein sequence ID" value="HJG91454.1"/>
    <property type="molecule type" value="Genomic_DNA"/>
</dbReference>
<dbReference type="InterPro" id="IPR012336">
    <property type="entry name" value="Thioredoxin-like_fold"/>
</dbReference>
<feature type="domain" description="Thioredoxin" evidence="8">
    <location>
        <begin position="41"/>
        <end position="186"/>
    </location>
</feature>
<organism evidence="9 10">
    <name type="scientific">Brachybacterium massiliense</name>
    <dbReference type="NCBI Taxonomy" id="1755098"/>
    <lineage>
        <taxon>Bacteria</taxon>
        <taxon>Bacillati</taxon>
        <taxon>Actinomycetota</taxon>
        <taxon>Actinomycetes</taxon>
        <taxon>Micrococcales</taxon>
        <taxon>Dermabacteraceae</taxon>
        <taxon>Brachybacterium</taxon>
    </lineage>
</organism>
<dbReference type="Proteomes" id="UP000742460">
    <property type="component" value="Unassembled WGS sequence"/>
</dbReference>
<dbReference type="Gene3D" id="3.40.30.10">
    <property type="entry name" value="Glutaredoxin"/>
    <property type="match status" value="1"/>
</dbReference>
<dbReference type="PANTHER" id="PTHR13887">
    <property type="entry name" value="GLUTATHIONE S-TRANSFERASE KAPPA"/>
    <property type="match status" value="1"/>
</dbReference>
<evidence type="ECO:0000256" key="6">
    <source>
        <dbReference type="SAM" id="MobiDB-lite"/>
    </source>
</evidence>
<feature type="region of interest" description="Disordered" evidence="6">
    <location>
        <begin position="45"/>
        <end position="64"/>
    </location>
</feature>
<name>A0A921MVJ5_9MICO</name>
<evidence type="ECO:0000256" key="2">
    <source>
        <dbReference type="ARBA" id="ARBA00022729"/>
    </source>
</evidence>
<dbReference type="GO" id="GO:0016491">
    <property type="term" value="F:oxidoreductase activity"/>
    <property type="evidence" value="ECO:0007669"/>
    <property type="project" value="UniProtKB-KW"/>
</dbReference>
<evidence type="ECO:0000259" key="8">
    <source>
        <dbReference type="PROSITE" id="PS51352"/>
    </source>
</evidence>
<reference evidence="9" key="2">
    <citation type="submission" date="2021-09" db="EMBL/GenBank/DDBJ databases">
        <authorList>
            <person name="Gilroy R."/>
        </authorList>
    </citation>
    <scope>NUCLEOTIDE SEQUENCE</scope>
    <source>
        <strain evidence="9">ChiGjej5B5-22894</strain>
    </source>
</reference>
<keyword evidence="4" id="KW-1015">Disulfide bond</keyword>
<comment type="caution">
    <text evidence="9">The sequence shown here is derived from an EMBL/GenBank/DDBJ whole genome shotgun (WGS) entry which is preliminary data.</text>
</comment>
<sequence>MSGAEQHRAGASRLRVPAAILAVAALLIALVLWMRPVQQSEPAADVVPAGPAAQPSNLPHPSEVALPDLSTAERRDAEDLLAEGPVQAPVVMVVFTDYQCPYCARWSHETLPELRDHVERGELRIEWRDVNVYGEDSERAARASLAAAMQGEHSAYQQALFAGGEIRGPGGLTEQALIDLADELGLDVQQFTEDLRSEQVARTISENAAEGLELGAVTTPSFVIGGIPSVGAQPTKHFLAQIDEALEKAGP</sequence>
<dbReference type="AlphaFoldDB" id="A0A921MVJ5"/>
<keyword evidence="7" id="KW-0472">Membrane</keyword>
<keyword evidence="2" id="KW-0732">Signal</keyword>
<evidence type="ECO:0000256" key="7">
    <source>
        <dbReference type="SAM" id="Phobius"/>
    </source>
</evidence>
<keyword evidence="7" id="KW-1133">Transmembrane helix</keyword>
<proteinExistence type="inferred from homology"/>
<evidence type="ECO:0000256" key="3">
    <source>
        <dbReference type="ARBA" id="ARBA00023002"/>
    </source>
</evidence>
<dbReference type="InterPro" id="IPR036249">
    <property type="entry name" value="Thioredoxin-like_sf"/>
</dbReference>
<dbReference type="PROSITE" id="PS51352">
    <property type="entry name" value="THIOREDOXIN_2"/>
    <property type="match status" value="1"/>
</dbReference>
<keyword evidence="5" id="KW-0676">Redox-active center</keyword>
<keyword evidence="7" id="KW-0812">Transmembrane</keyword>
<accession>A0A921MVJ5</accession>
<gene>
    <name evidence="9" type="ORF">K8V81_06990</name>
</gene>
<evidence type="ECO:0000256" key="5">
    <source>
        <dbReference type="ARBA" id="ARBA00023284"/>
    </source>
</evidence>
<feature type="compositionally biased region" description="Low complexity" evidence="6">
    <location>
        <begin position="45"/>
        <end position="55"/>
    </location>
</feature>
<dbReference type="SUPFAM" id="SSF52833">
    <property type="entry name" value="Thioredoxin-like"/>
    <property type="match status" value="1"/>
</dbReference>
<keyword evidence="3" id="KW-0560">Oxidoreductase</keyword>
<comment type="similarity">
    <text evidence="1">Belongs to the thioredoxin family. DsbA subfamily.</text>
</comment>
<reference evidence="9" key="1">
    <citation type="journal article" date="2021" name="PeerJ">
        <title>Extensive microbial diversity within the chicken gut microbiome revealed by metagenomics and culture.</title>
        <authorList>
            <person name="Gilroy R."/>
            <person name="Ravi A."/>
            <person name="Getino M."/>
            <person name="Pursley I."/>
            <person name="Horton D.L."/>
            <person name="Alikhan N.F."/>
            <person name="Baker D."/>
            <person name="Gharbi K."/>
            <person name="Hall N."/>
            <person name="Watson M."/>
            <person name="Adriaenssens E.M."/>
            <person name="Foster-Nyarko E."/>
            <person name="Jarju S."/>
            <person name="Secka A."/>
            <person name="Antonio M."/>
            <person name="Oren A."/>
            <person name="Chaudhuri R.R."/>
            <person name="La Ragione R."/>
            <person name="Hildebrand F."/>
            <person name="Pallen M.J."/>
        </authorList>
    </citation>
    <scope>NUCLEOTIDE SEQUENCE</scope>
    <source>
        <strain evidence="9">ChiGjej5B5-22894</strain>
    </source>
</reference>